<feature type="transmembrane region" description="Helical" evidence="9">
    <location>
        <begin position="946"/>
        <end position="968"/>
    </location>
</feature>
<dbReference type="GO" id="GO:0005886">
    <property type="term" value="C:plasma membrane"/>
    <property type="evidence" value="ECO:0007669"/>
    <property type="project" value="UniProtKB-SubCell"/>
</dbReference>
<feature type="transmembrane region" description="Helical" evidence="9">
    <location>
        <begin position="453"/>
        <end position="472"/>
    </location>
</feature>
<keyword evidence="5 9" id="KW-0812">Transmembrane</keyword>
<keyword evidence="6 9" id="KW-1133">Transmembrane helix</keyword>
<dbReference type="KEGG" id="sacz:AOT14_18090"/>
<name>A0A0S1AZE2_9GAMM</name>
<evidence type="ECO:0000256" key="3">
    <source>
        <dbReference type="ARBA" id="ARBA00022448"/>
    </source>
</evidence>
<dbReference type="InterPro" id="IPR004763">
    <property type="entry name" value="CusA-like"/>
</dbReference>
<evidence type="ECO:0000256" key="4">
    <source>
        <dbReference type="ARBA" id="ARBA00022475"/>
    </source>
</evidence>
<evidence type="ECO:0000256" key="6">
    <source>
        <dbReference type="ARBA" id="ARBA00022989"/>
    </source>
</evidence>
<keyword evidence="3" id="KW-0813">Transport</keyword>
<evidence type="ECO:0000256" key="5">
    <source>
        <dbReference type="ARBA" id="ARBA00022692"/>
    </source>
</evidence>
<dbReference type="SUPFAM" id="SSF82714">
    <property type="entry name" value="Multidrug efflux transporter AcrB TolC docking domain, DN and DC subdomains"/>
    <property type="match status" value="2"/>
</dbReference>
<reference evidence="10 11" key="1">
    <citation type="journal article" date="2015" name="Genome Announc.">
        <title>Complete Genome Sequencing of Stenotrophomonas acidaminiphila ZAC14D2_NAIMI4_2, a Multidrug-Resistant Strain Isolated from Sediments of a Polluted River in Mexico, Uncovers New Antibiotic Resistance Genes and a Novel Class-II Lasso Peptide Biosynthesis Gene Cluster.</title>
        <authorList>
            <person name="Vinuesa P."/>
            <person name="Ochoa-Sanchez L.E."/>
        </authorList>
    </citation>
    <scope>NUCLEOTIDE SEQUENCE [LARGE SCALE GENOMIC DNA]</scope>
    <source>
        <strain evidence="10 11">ZAC14D2_NAIMI4_2</strain>
    </source>
</reference>
<dbReference type="GO" id="GO:0042910">
    <property type="term" value="F:xenobiotic transmembrane transporter activity"/>
    <property type="evidence" value="ECO:0007669"/>
    <property type="project" value="TreeGrafter"/>
</dbReference>
<keyword evidence="7 9" id="KW-0472">Membrane</keyword>
<dbReference type="Gene3D" id="1.20.1640.10">
    <property type="entry name" value="Multidrug efflux transporter AcrB transmembrane domain"/>
    <property type="match status" value="2"/>
</dbReference>
<dbReference type="Gene3D" id="3.30.70.1440">
    <property type="entry name" value="Multidrug efflux transporter AcrB pore domain"/>
    <property type="match status" value="1"/>
</dbReference>
<comment type="similarity">
    <text evidence="2">Belongs to the resistance-nodulation-cell division (RND) (TC 2.A.6) family.</text>
</comment>
<dbReference type="AlphaFoldDB" id="A0A0S1AZE2"/>
<evidence type="ECO:0000313" key="10">
    <source>
        <dbReference type="EMBL" id="ALJ28188.1"/>
    </source>
</evidence>
<keyword evidence="4" id="KW-1003">Cell membrane</keyword>
<sequence>MLERLIHFSIRHRWLMLVLTAALIALGVWSYRQLSIDATPDITNVQVQINTQAPGYSPLEAEQRVTFPIETAMAGLPQLDYSRSLSRYGLSQVTVVFKDGTDLYFARQQVAERLQQITSQLPEGLDPEMGPISTGLGEIFMYTVEAEPDARKPDGSPYTATDLRTLQDWVIRPQLRTTPGVTEVNTIGGFERQIHITPDPAQLVALGFTLQDVVGAVMRNNQNVGAGYIERNGQQFLVRVPGQLRDVDAVGSIVLDRRDGVPIRVRDVATVGEGKELRTGAATQNGHEVVVGTAFMLFGANSRDVSRAAVAKLEAANASLPEGVHAKAVYDRTALVDRTIGTVAKNLIEGALLVVVVLFLLLGNVRASLITAAVIPLAMLFTIIGMVRGNVSGNLMSLGALDFGLIVDGAVIIIENCLRRFGEAQNALGRQLNDQERYDLTASATAEVIRPSLFGLGIITAVYLPIFALSGVEGKMFHPMAITVVLALTGAMMLSLTFVPAAIATFLRGRVAEHDNRLMRWSRARYTPLLDWALRRRLAVLGGATVLVVACGILATRLGSEFVPSLDEGDITLQPMRIPGTSLEQSVAMQETLEKRLAQFPEVANIFSKIGTAEVATDPMPPSMADTFLMLKPRDQWPDPRKPKAELIEELEQAAKKIPGSNYEFTQPIQMRTNELISGVRSDVAIKVYGDDLDQLARLAGRIERTMREVPGAEDVKSEQVSGLPLLTVTPDPVALARYGLNPGDVQETVATAIGGQVAGQFIEGDRRFALVVRLPETLRSDPAVLADLPIPLPEDNSPDESSREATWRGGSPRTVPLREVATIQVERGPNQVNRENGKRRVVITANVRERDLGSFVGDLRTKIGEEVKMPEGYWVAYGGTFEQLISASQRLSVVVPVTLALIFALLFMAFGSAKDAAIVFSGVPLALTGGVIALALRGIPLSISAGVGFIALSGVAVLNGLVMIAFIRRLREQGDPLDEAVRDGALGRLRPVLMTALVASLGFLPMALNVGAGSEVQRPLATVVIGGILSSTALTLFVLPVLYRWLHRERDRPVLPTTALA</sequence>
<feature type="transmembrane region" description="Helical" evidence="9">
    <location>
        <begin position="343"/>
        <end position="362"/>
    </location>
</feature>
<feature type="transmembrane region" description="Helical" evidence="9">
    <location>
        <begin position="395"/>
        <end position="414"/>
    </location>
</feature>
<dbReference type="PATRIC" id="fig|128780.6.peg.1810"/>
<feature type="transmembrane region" description="Helical" evidence="9">
    <location>
        <begin position="538"/>
        <end position="558"/>
    </location>
</feature>
<dbReference type="EMBL" id="CP012900">
    <property type="protein sequence ID" value="ALJ28188.1"/>
    <property type="molecule type" value="Genomic_DNA"/>
</dbReference>
<dbReference type="InterPro" id="IPR001036">
    <property type="entry name" value="Acrflvin-R"/>
</dbReference>
<dbReference type="PRINTS" id="PR00702">
    <property type="entry name" value="ACRIFLAVINRP"/>
</dbReference>
<dbReference type="Gene3D" id="3.30.70.1430">
    <property type="entry name" value="Multidrug efflux transporter AcrB pore domain"/>
    <property type="match status" value="2"/>
</dbReference>
<dbReference type="Proteomes" id="UP000061010">
    <property type="component" value="Chromosome"/>
</dbReference>
<feature type="transmembrane region" description="Helical" evidence="9">
    <location>
        <begin position="484"/>
        <end position="507"/>
    </location>
</feature>
<dbReference type="GO" id="GO:0008324">
    <property type="term" value="F:monoatomic cation transmembrane transporter activity"/>
    <property type="evidence" value="ECO:0007669"/>
    <property type="project" value="InterPro"/>
</dbReference>
<comment type="subcellular location">
    <subcellularLocation>
        <location evidence="1">Cell membrane</location>
        <topology evidence="1">Multi-pass membrane protein</topology>
    </subcellularLocation>
</comment>
<proteinExistence type="inferred from homology"/>
<evidence type="ECO:0000256" key="7">
    <source>
        <dbReference type="ARBA" id="ARBA00023136"/>
    </source>
</evidence>
<feature type="transmembrane region" description="Helical" evidence="9">
    <location>
        <begin position="989"/>
        <end position="1009"/>
    </location>
</feature>
<dbReference type="OrthoDB" id="9758757at2"/>
<dbReference type="NCBIfam" id="TIGR00914">
    <property type="entry name" value="2A0601"/>
    <property type="match status" value="1"/>
</dbReference>
<organism evidence="10 11">
    <name type="scientific">Stenotrophomonas acidaminiphila</name>
    <dbReference type="NCBI Taxonomy" id="128780"/>
    <lineage>
        <taxon>Bacteria</taxon>
        <taxon>Pseudomonadati</taxon>
        <taxon>Pseudomonadota</taxon>
        <taxon>Gammaproteobacteria</taxon>
        <taxon>Lysobacterales</taxon>
        <taxon>Lysobacteraceae</taxon>
        <taxon>Stenotrophomonas</taxon>
    </lineage>
</organism>
<accession>A0A0S1AZE2</accession>
<dbReference type="Gene3D" id="3.30.2090.10">
    <property type="entry name" value="Multidrug efflux transporter AcrB TolC docking domain, DN and DC subdomains"/>
    <property type="match status" value="2"/>
</dbReference>
<gene>
    <name evidence="10" type="ORF">AOT14_18090</name>
</gene>
<evidence type="ECO:0000256" key="1">
    <source>
        <dbReference type="ARBA" id="ARBA00004651"/>
    </source>
</evidence>
<dbReference type="Pfam" id="PF00873">
    <property type="entry name" value="ACR_tran"/>
    <property type="match status" value="1"/>
</dbReference>
<protein>
    <submittedName>
        <fullName evidence="10">Cobalt-zinc-cadmium resistance protein</fullName>
    </submittedName>
</protein>
<keyword evidence="11" id="KW-1185">Reference proteome</keyword>
<dbReference type="PANTHER" id="PTHR32063">
    <property type="match status" value="1"/>
</dbReference>
<evidence type="ECO:0000256" key="2">
    <source>
        <dbReference type="ARBA" id="ARBA00010942"/>
    </source>
</evidence>
<dbReference type="SUPFAM" id="SSF82693">
    <property type="entry name" value="Multidrug efflux transporter AcrB pore domain, PN1, PN2, PC1 and PC2 subdomains"/>
    <property type="match status" value="3"/>
</dbReference>
<feature type="transmembrane region" description="Helical" evidence="9">
    <location>
        <begin position="369"/>
        <end position="389"/>
    </location>
</feature>
<feature type="transmembrane region" description="Helical" evidence="9">
    <location>
        <begin position="1021"/>
        <end position="1044"/>
    </location>
</feature>
<dbReference type="Gene3D" id="3.30.70.1320">
    <property type="entry name" value="Multidrug efflux transporter AcrB pore domain like"/>
    <property type="match status" value="1"/>
</dbReference>
<dbReference type="InterPro" id="IPR027463">
    <property type="entry name" value="AcrB_DN_DC_subdom"/>
</dbReference>
<evidence type="ECO:0000256" key="8">
    <source>
        <dbReference type="SAM" id="MobiDB-lite"/>
    </source>
</evidence>
<evidence type="ECO:0000256" key="9">
    <source>
        <dbReference type="SAM" id="Phobius"/>
    </source>
</evidence>
<feature type="region of interest" description="Disordered" evidence="8">
    <location>
        <begin position="790"/>
        <end position="812"/>
    </location>
</feature>
<feature type="transmembrane region" description="Helical" evidence="9">
    <location>
        <begin position="918"/>
        <end position="940"/>
    </location>
</feature>
<evidence type="ECO:0000313" key="11">
    <source>
        <dbReference type="Proteomes" id="UP000061010"/>
    </source>
</evidence>
<dbReference type="SUPFAM" id="SSF82866">
    <property type="entry name" value="Multidrug efflux transporter AcrB transmembrane domain"/>
    <property type="match status" value="2"/>
</dbReference>
<feature type="transmembrane region" description="Helical" evidence="9">
    <location>
        <begin position="892"/>
        <end position="911"/>
    </location>
</feature>
<dbReference type="PANTHER" id="PTHR32063:SF24">
    <property type="entry name" value="CATION EFFLUX SYSTEM (ACRB_ACRD_ACRF FAMILY)"/>
    <property type="match status" value="1"/>
</dbReference>